<feature type="domain" description="PGG" evidence="10">
    <location>
        <begin position="531"/>
        <end position="637"/>
    </location>
</feature>
<gene>
    <name evidence="11" type="primary">VvCHDp000818_24</name>
    <name evidence="11" type="ORF">CK203_064353</name>
</gene>
<reference evidence="11 12" key="1">
    <citation type="journal article" date="2018" name="PLoS Genet.">
        <title>Population sequencing reveals clonal diversity and ancestral inbreeding in the grapevine cultivar Chardonnay.</title>
        <authorList>
            <person name="Roach M.J."/>
            <person name="Johnson D.L."/>
            <person name="Bohlmann J."/>
            <person name="van Vuuren H.J."/>
            <person name="Jones S.J."/>
            <person name="Pretorius I.S."/>
            <person name="Schmidt S.A."/>
            <person name="Borneman A.R."/>
        </authorList>
    </citation>
    <scope>NUCLEOTIDE SEQUENCE [LARGE SCALE GENOMIC DNA]</scope>
    <source>
        <strain evidence="12">cv. Chardonnay</strain>
        <tissue evidence="11">Leaf</tissue>
    </source>
</reference>
<dbReference type="PANTHER" id="PTHR24186:SF53">
    <property type="entry name" value="PGG DOMAIN-CONTAINING PROTEIN"/>
    <property type="match status" value="1"/>
</dbReference>
<dbReference type="SUPFAM" id="SSF48403">
    <property type="entry name" value="Ankyrin repeat"/>
    <property type="match status" value="1"/>
</dbReference>
<dbReference type="AlphaFoldDB" id="A0A438FPG1"/>
<keyword evidence="3" id="KW-0677">Repeat</keyword>
<organism evidence="11 12">
    <name type="scientific">Vitis vinifera</name>
    <name type="common">Grape</name>
    <dbReference type="NCBI Taxonomy" id="29760"/>
    <lineage>
        <taxon>Eukaryota</taxon>
        <taxon>Viridiplantae</taxon>
        <taxon>Streptophyta</taxon>
        <taxon>Embryophyta</taxon>
        <taxon>Tracheophyta</taxon>
        <taxon>Spermatophyta</taxon>
        <taxon>Magnoliopsida</taxon>
        <taxon>eudicotyledons</taxon>
        <taxon>Gunneridae</taxon>
        <taxon>Pentapetalae</taxon>
        <taxon>rosids</taxon>
        <taxon>Vitales</taxon>
        <taxon>Vitaceae</taxon>
        <taxon>Viteae</taxon>
        <taxon>Vitis</taxon>
    </lineage>
</organism>
<feature type="repeat" description="ANK" evidence="7">
    <location>
        <begin position="279"/>
        <end position="304"/>
    </location>
</feature>
<dbReference type="Gene3D" id="1.25.40.20">
    <property type="entry name" value="Ankyrin repeat-containing domain"/>
    <property type="match status" value="2"/>
</dbReference>
<evidence type="ECO:0000256" key="7">
    <source>
        <dbReference type="PROSITE-ProRule" id="PRU00023"/>
    </source>
</evidence>
<evidence type="ECO:0000256" key="9">
    <source>
        <dbReference type="SAM" id="Phobius"/>
    </source>
</evidence>
<name>A0A438FPG1_VITVI</name>
<keyword evidence="2 9" id="KW-0812">Transmembrane</keyword>
<dbReference type="Proteomes" id="UP000288805">
    <property type="component" value="Unassembled WGS sequence"/>
</dbReference>
<comment type="caution">
    <text evidence="11">The sequence shown here is derived from an EMBL/GenBank/DDBJ whole genome shotgun (WGS) entry which is preliminary data.</text>
</comment>
<sequence length="679" mass="76656">MGWQPDASSGFGTWAGKRKGKALPNKHLMDQPSASNHGGELQNHNSDDSPTQISNQAAIGDDSTSTDMDADVYKAAAMGDMAFLGEKISEFQVQLSPKHNTILHIASEFGQTECVKWILTLSSCSSLLQCPNLNGDTPLHLAAREGHFEVVEALVCKERELHTDIETGVGADKEMLIRMTNKGKDTALHEAVRFNHYKVVNLLIETDPGFNYGANDSGTTPLYMAAERGFTGLVKLIIEKSSTSPSYNGLMGRTALHATKMTKTILEWKPDLTKEVDKNGWSPLHCAAERGCDIEIVRLLLEKSEKSVAYLRSKDGKKTALHIASFHHHTKIVEEILFHSPGCREQVDDEGNNVFHFAMMKKEDDDFNPSNYFDINWLSVRGLINEKNVQGNTPIHQLSLNQILDFFFLFTRKVDKKVYNNEDLTAYDIILRAKKDISEKKVYNNEDLTAYDIILKAKKDISEKKILEQFEHVMPETKSLLRKKMMERERKWRESLTTYNMILWGGEKNIIRQLMDEEESKEDKEKRIVALREQGQNHLIVSALITTVTFAAGFTLPGGYKDDNGKAILSKKAAFITFVVADTIAMLSSLSAVFLHFFMTMRKQEDYLAKHLVWAFILTMTGMGAMAIAFASGLYVVLPHFSALSFLTCILCSCFFLSFILEYSQNWRGPFDFDKKMCR</sequence>
<keyword evidence="5 7" id="KW-0040">ANK repeat</keyword>
<evidence type="ECO:0000256" key="6">
    <source>
        <dbReference type="ARBA" id="ARBA00023136"/>
    </source>
</evidence>
<feature type="transmembrane region" description="Helical" evidence="9">
    <location>
        <begin position="611"/>
        <end position="635"/>
    </location>
</feature>
<evidence type="ECO:0000256" key="1">
    <source>
        <dbReference type="ARBA" id="ARBA00004141"/>
    </source>
</evidence>
<feature type="transmembrane region" description="Helical" evidence="9">
    <location>
        <begin position="576"/>
        <end position="599"/>
    </location>
</feature>
<evidence type="ECO:0000256" key="4">
    <source>
        <dbReference type="ARBA" id="ARBA00022989"/>
    </source>
</evidence>
<dbReference type="SMART" id="SM00248">
    <property type="entry name" value="ANK"/>
    <property type="match status" value="6"/>
</dbReference>
<evidence type="ECO:0000256" key="3">
    <source>
        <dbReference type="ARBA" id="ARBA00022737"/>
    </source>
</evidence>
<dbReference type="Pfam" id="PF12796">
    <property type="entry name" value="Ank_2"/>
    <property type="match status" value="3"/>
</dbReference>
<accession>A0A438FPG1</accession>
<feature type="transmembrane region" description="Helical" evidence="9">
    <location>
        <begin position="537"/>
        <end position="556"/>
    </location>
</feature>
<feature type="transmembrane region" description="Helical" evidence="9">
    <location>
        <begin position="641"/>
        <end position="661"/>
    </location>
</feature>
<protein>
    <submittedName>
        <fullName evidence="11">Ankyrin repeat-containing protein</fullName>
    </submittedName>
</protein>
<feature type="compositionally biased region" description="Polar residues" evidence="8">
    <location>
        <begin position="32"/>
        <end position="65"/>
    </location>
</feature>
<dbReference type="PANTHER" id="PTHR24186">
    <property type="entry name" value="PROTEIN PHOSPHATASE 1 REGULATORY SUBUNIT"/>
    <property type="match status" value="1"/>
</dbReference>
<evidence type="ECO:0000256" key="5">
    <source>
        <dbReference type="ARBA" id="ARBA00023043"/>
    </source>
</evidence>
<dbReference type="PROSITE" id="PS50297">
    <property type="entry name" value="ANK_REP_REGION"/>
    <property type="match status" value="3"/>
</dbReference>
<dbReference type="GO" id="GO:0016020">
    <property type="term" value="C:membrane"/>
    <property type="evidence" value="ECO:0007669"/>
    <property type="project" value="UniProtKB-SubCell"/>
</dbReference>
<evidence type="ECO:0000313" key="11">
    <source>
        <dbReference type="EMBL" id="RVW61833.1"/>
    </source>
</evidence>
<evidence type="ECO:0000313" key="12">
    <source>
        <dbReference type="Proteomes" id="UP000288805"/>
    </source>
</evidence>
<proteinExistence type="predicted"/>
<dbReference type="Pfam" id="PF13962">
    <property type="entry name" value="PGG"/>
    <property type="match status" value="1"/>
</dbReference>
<keyword evidence="4 9" id="KW-1133">Transmembrane helix</keyword>
<dbReference type="PROSITE" id="PS50088">
    <property type="entry name" value="ANK_REPEAT"/>
    <property type="match status" value="3"/>
</dbReference>
<feature type="repeat" description="ANK" evidence="7">
    <location>
        <begin position="217"/>
        <end position="249"/>
    </location>
</feature>
<dbReference type="InterPro" id="IPR036770">
    <property type="entry name" value="Ankyrin_rpt-contain_sf"/>
</dbReference>
<feature type="region of interest" description="Disordered" evidence="8">
    <location>
        <begin position="23"/>
        <end position="65"/>
    </location>
</feature>
<evidence type="ECO:0000256" key="2">
    <source>
        <dbReference type="ARBA" id="ARBA00022692"/>
    </source>
</evidence>
<dbReference type="EMBL" id="QGNW01000803">
    <property type="protein sequence ID" value="RVW61833.1"/>
    <property type="molecule type" value="Genomic_DNA"/>
</dbReference>
<evidence type="ECO:0000259" key="10">
    <source>
        <dbReference type="Pfam" id="PF13962"/>
    </source>
</evidence>
<dbReference type="InterPro" id="IPR026961">
    <property type="entry name" value="PGG_dom"/>
</dbReference>
<feature type="repeat" description="ANK" evidence="7">
    <location>
        <begin position="134"/>
        <end position="155"/>
    </location>
</feature>
<evidence type="ECO:0000256" key="8">
    <source>
        <dbReference type="SAM" id="MobiDB-lite"/>
    </source>
</evidence>
<dbReference type="InterPro" id="IPR002110">
    <property type="entry name" value="Ankyrin_rpt"/>
</dbReference>
<keyword evidence="6 9" id="KW-0472">Membrane</keyword>
<comment type="subcellular location">
    <subcellularLocation>
        <location evidence="1">Membrane</location>
        <topology evidence="1">Multi-pass membrane protein</topology>
    </subcellularLocation>
</comment>